<dbReference type="InterPro" id="IPR036188">
    <property type="entry name" value="FAD/NAD-bd_sf"/>
</dbReference>
<dbReference type="Proteomes" id="UP001558474">
    <property type="component" value="Unassembled WGS sequence"/>
</dbReference>
<comment type="similarity">
    <text evidence="2">Belongs to the flavin-dependent halogenase family. Bacterial tryptophan halogenase subfamily.</text>
</comment>
<organism evidence="3 4">
    <name type="scientific">Mycolicibacterium porcinum</name>
    <dbReference type="NCBI Taxonomy" id="39693"/>
    <lineage>
        <taxon>Bacteria</taxon>
        <taxon>Bacillati</taxon>
        <taxon>Actinomycetota</taxon>
        <taxon>Actinomycetes</taxon>
        <taxon>Mycobacteriales</taxon>
        <taxon>Mycobacteriaceae</taxon>
        <taxon>Mycolicibacterium</taxon>
    </lineage>
</organism>
<gene>
    <name evidence="3" type="ORF">ABFW12_06000</name>
</gene>
<reference evidence="3 4" key="1">
    <citation type="submission" date="2024-04" db="EMBL/GenBank/DDBJ databases">
        <title>Genomic Markers of Mycobacteria.</title>
        <authorList>
            <person name="Soliman M.S."/>
            <person name="Elkholy A."/>
            <person name="Soliman N.S."/>
            <person name="Abbas A."/>
            <person name="Khayrat S."/>
            <person name="Shawky S."/>
        </authorList>
    </citation>
    <scope>NUCLEOTIDE SEQUENCE [LARGE SCALE GENOMIC DNA]</scope>
    <source>
        <strain evidence="3 4">Egy-CU-AM5</strain>
    </source>
</reference>
<evidence type="ECO:0000313" key="3">
    <source>
        <dbReference type="EMBL" id="MEX3737783.1"/>
    </source>
</evidence>
<dbReference type="EMBL" id="JBDLOU010000008">
    <property type="protein sequence ID" value="MEX3737783.1"/>
    <property type="molecule type" value="Genomic_DNA"/>
</dbReference>
<evidence type="ECO:0000313" key="4">
    <source>
        <dbReference type="Proteomes" id="UP001558474"/>
    </source>
</evidence>
<keyword evidence="1" id="KW-0560">Oxidoreductase</keyword>
<dbReference type="InterPro" id="IPR050816">
    <property type="entry name" value="Flavin-dep_Halogenase_NPB"/>
</dbReference>
<name>A0ABV3V8P9_9MYCO</name>
<dbReference type="Pfam" id="PF12831">
    <property type="entry name" value="FAD_oxidored"/>
    <property type="match status" value="1"/>
</dbReference>
<dbReference type="PANTHER" id="PTHR43747:SF5">
    <property type="entry name" value="FAD-BINDING DOMAIN-CONTAINING PROTEIN"/>
    <property type="match status" value="1"/>
</dbReference>
<dbReference type="PANTHER" id="PTHR43747">
    <property type="entry name" value="FAD-BINDING PROTEIN"/>
    <property type="match status" value="1"/>
</dbReference>
<comment type="caution">
    <text evidence="3">The sequence shown here is derived from an EMBL/GenBank/DDBJ whole genome shotgun (WGS) entry which is preliminary data.</text>
</comment>
<sequence>MTEHSVVLGAGIAGLLAAAALADAGHDVTVIERDRLPDNPSQRRGVPQGPHLHSLLSRGWQTIEELVPGLIEDLITAGGHVLDDAHLGARMHIQNGPYAFNRTEPVADPAALANYLVTRPLLEHALRLRVMALPNIVIKDGHEVGELVAGQPDRITGVTSADRQTGATQTLEADLVVDATGRATRTPLLLETLHYDRPPQRSFTVRGVYYSQQIAIPDQDAFPERLVLVIPSGGAGRGGLIAGENDTWTLTIAAHTDKPAPPTTYTEMLTLAEEFVPSHIQPALRRAMPVSDVAVYRYPGGTWHRYDRCVRHPQGLVVIGDALCCLDPIHGQGVTMAARHAQVLRSHLRDRGSVDPQRFYQSLAHIIAPVWAANQPTGHTPGRSVKSRVRRRALDWSRRKILEAAGDIVAPNASSGS</sequence>
<accession>A0ABV3V8P9</accession>
<evidence type="ECO:0000256" key="1">
    <source>
        <dbReference type="ARBA" id="ARBA00023002"/>
    </source>
</evidence>
<dbReference type="RefSeq" id="WP_368572600.1">
    <property type="nucleotide sequence ID" value="NZ_JBDLOU010000008.1"/>
</dbReference>
<dbReference type="SUPFAM" id="SSF51905">
    <property type="entry name" value="FAD/NAD(P)-binding domain"/>
    <property type="match status" value="1"/>
</dbReference>
<protein>
    <submittedName>
        <fullName evidence="3">FAD-dependent oxidoreductase</fullName>
    </submittedName>
</protein>
<dbReference type="Gene3D" id="3.50.50.60">
    <property type="entry name" value="FAD/NAD(P)-binding domain"/>
    <property type="match status" value="1"/>
</dbReference>
<evidence type="ECO:0000256" key="2">
    <source>
        <dbReference type="ARBA" id="ARBA00038396"/>
    </source>
</evidence>
<proteinExistence type="inferred from homology"/>
<keyword evidence="4" id="KW-1185">Reference proteome</keyword>